<organism evidence="1">
    <name type="scientific">marine sediment metagenome</name>
    <dbReference type="NCBI Taxonomy" id="412755"/>
    <lineage>
        <taxon>unclassified sequences</taxon>
        <taxon>metagenomes</taxon>
        <taxon>ecological metagenomes</taxon>
    </lineage>
</organism>
<sequence>MGTTALSVLEQRLSETVDDWISVSTTTNITTNTSVISTNLNSYDFAQDDFFNDWYVWIDGTNNVGVERKISNYATSSGTITVYGAALAAESGAVTIRVAKYEQRQKDLAINRGIEQLYPAVQQPLDDITLITGNIAPNAHFDGQSTSGTPDKWAHTNTTGAAETTIIWNGSRAVKVTATSANGYLLLTSATYRRLLDLMNKTISVRVMAYPETADDATIVIYTEQADGTSQTLTSSTSAPAGAYTRLELEDQELNDDLVLVEIRLKIATDTKYVIFDDLQINGHNIYELLLPLDFQNGDLERVYVQRYG</sequence>
<dbReference type="Gene3D" id="2.60.120.260">
    <property type="entry name" value="Galactose-binding domain-like"/>
    <property type="match status" value="1"/>
</dbReference>
<name>A0A0F9DSF4_9ZZZZ</name>
<protein>
    <submittedName>
        <fullName evidence="1">Uncharacterized protein</fullName>
    </submittedName>
</protein>
<feature type="non-terminal residue" evidence="1">
    <location>
        <position position="309"/>
    </location>
</feature>
<accession>A0A0F9DSF4</accession>
<reference evidence="1" key="1">
    <citation type="journal article" date="2015" name="Nature">
        <title>Complex archaea that bridge the gap between prokaryotes and eukaryotes.</title>
        <authorList>
            <person name="Spang A."/>
            <person name="Saw J.H."/>
            <person name="Jorgensen S.L."/>
            <person name="Zaremba-Niedzwiedzka K."/>
            <person name="Martijn J."/>
            <person name="Lind A.E."/>
            <person name="van Eijk R."/>
            <person name="Schleper C."/>
            <person name="Guy L."/>
            <person name="Ettema T.J."/>
        </authorList>
    </citation>
    <scope>NUCLEOTIDE SEQUENCE</scope>
</reference>
<dbReference type="EMBL" id="LAZR01038036">
    <property type="protein sequence ID" value="KKL20596.1"/>
    <property type="molecule type" value="Genomic_DNA"/>
</dbReference>
<dbReference type="AlphaFoldDB" id="A0A0F9DSF4"/>
<proteinExistence type="predicted"/>
<evidence type="ECO:0000313" key="1">
    <source>
        <dbReference type="EMBL" id="KKL20596.1"/>
    </source>
</evidence>
<comment type="caution">
    <text evidence="1">The sequence shown here is derived from an EMBL/GenBank/DDBJ whole genome shotgun (WGS) entry which is preliminary data.</text>
</comment>
<gene>
    <name evidence="1" type="ORF">LCGC14_2453860</name>
</gene>